<dbReference type="AlphaFoldDB" id="A0A9X9A4W3"/>
<dbReference type="InterPro" id="IPR036148">
    <property type="entry name" value="MmgE/PrpD_sf"/>
</dbReference>
<dbReference type="PANTHER" id="PTHR16943:SF8">
    <property type="entry name" value="2-METHYLCITRATE DEHYDRATASE"/>
    <property type="match status" value="1"/>
</dbReference>
<comment type="caution">
    <text evidence="3">The sequence shown here is derived from an EMBL/GenBank/DDBJ whole genome shotgun (WGS) entry which is preliminary data.</text>
</comment>
<dbReference type="PANTHER" id="PTHR16943">
    <property type="entry name" value="2-METHYLCITRATE DEHYDRATASE-RELATED"/>
    <property type="match status" value="1"/>
</dbReference>
<dbReference type="InterPro" id="IPR045336">
    <property type="entry name" value="MmgE_PrpD_N"/>
</dbReference>
<protein>
    <submittedName>
        <fullName evidence="3">2-methylcitrate dehydratase</fullName>
        <ecNumber evidence="3">4.2.1.79</ecNumber>
    </submittedName>
</protein>
<keyword evidence="3" id="KW-0456">Lyase</keyword>
<gene>
    <name evidence="3" type="primary">prpD</name>
    <name evidence="3" type="synonym">mmgE</name>
    <name evidence="3" type="ORF">FC695_26805</name>
</gene>
<feature type="domain" description="MmgE/PrpD N-terminal" evidence="2">
    <location>
        <begin position="15"/>
        <end position="114"/>
    </location>
</feature>
<dbReference type="SUPFAM" id="SSF103378">
    <property type="entry name" value="2-methylcitrate dehydratase PrpD"/>
    <property type="match status" value="1"/>
</dbReference>
<dbReference type="Pfam" id="PF03972">
    <property type="entry name" value="MmgE_PrpD_N"/>
    <property type="match status" value="1"/>
</dbReference>
<comment type="similarity">
    <text evidence="1">Belongs to the PrpD family.</text>
</comment>
<dbReference type="GO" id="GO:0047547">
    <property type="term" value="F:2-methylcitrate dehydratase activity"/>
    <property type="evidence" value="ECO:0007669"/>
    <property type="project" value="UniProtKB-EC"/>
</dbReference>
<evidence type="ECO:0000313" key="3">
    <source>
        <dbReference type="EMBL" id="TKI95756.1"/>
    </source>
</evidence>
<dbReference type="Gene3D" id="1.10.4100.10">
    <property type="entry name" value="2-methylcitrate dehydratase PrpD"/>
    <property type="match status" value="1"/>
</dbReference>
<name>A0A9X9A4W3_BACCE</name>
<evidence type="ECO:0000259" key="2">
    <source>
        <dbReference type="Pfam" id="PF03972"/>
    </source>
</evidence>
<proteinExistence type="inferred from homology"/>
<dbReference type="InterPro" id="IPR042183">
    <property type="entry name" value="MmgE/PrpD_sf_1"/>
</dbReference>
<organism evidence="3 4">
    <name type="scientific">Bacillus cereus</name>
    <dbReference type="NCBI Taxonomy" id="1396"/>
    <lineage>
        <taxon>Bacteria</taxon>
        <taxon>Bacillati</taxon>
        <taxon>Bacillota</taxon>
        <taxon>Bacilli</taxon>
        <taxon>Bacillales</taxon>
        <taxon>Bacillaceae</taxon>
        <taxon>Bacillus</taxon>
        <taxon>Bacillus cereus group</taxon>
    </lineage>
</organism>
<dbReference type="EMBL" id="SZOH01002286">
    <property type="protein sequence ID" value="TKI95756.1"/>
    <property type="molecule type" value="Genomic_DNA"/>
</dbReference>
<feature type="non-terminal residue" evidence="3">
    <location>
        <position position="114"/>
    </location>
</feature>
<sequence length="114" mass="12560">MIKTNEIKQKDALLEEITDYVLNKEVTSAEAFSTARYVLLDTLGCGILALQYPECTKLLGPVVPGTIVPNGTRVPGTSYVLDPVKGAFNIGCMIRWLDYNDTWLAAEWGHPSDN</sequence>
<dbReference type="EC" id="4.2.1.79" evidence="3"/>
<evidence type="ECO:0000313" key="4">
    <source>
        <dbReference type="Proteomes" id="UP000308444"/>
    </source>
</evidence>
<dbReference type="InterPro" id="IPR005656">
    <property type="entry name" value="MmgE_PrpD"/>
</dbReference>
<accession>A0A9X9A4W3</accession>
<reference evidence="3 4" key="1">
    <citation type="journal article" date="2019" name="Environ. Microbiol.">
        <title>An active ?-lactamase is a part of an orchestrated cell wall stress resistance network of Bacillus subtilis and related rhizosphere species.</title>
        <authorList>
            <person name="Bucher T."/>
            <person name="Keren-Paz A."/>
            <person name="Hausser J."/>
            <person name="Olender T."/>
            <person name="Cytryn E."/>
            <person name="Kolodkin-Gal I."/>
        </authorList>
    </citation>
    <scope>NUCLEOTIDE SEQUENCE [LARGE SCALE GENOMIC DNA]</scope>
    <source>
        <strain evidence="3 4">I32</strain>
    </source>
</reference>
<evidence type="ECO:0000256" key="1">
    <source>
        <dbReference type="ARBA" id="ARBA00006174"/>
    </source>
</evidence>
<dbReference type="Proteomes" id="UP000308444">
    <property type="component" value="Unassembled WGS sequence"/>
</dbReference>